<keyword evidence="1" id="KW-0732">Signal</keyword>
<evidence type="ECO:0000313" key="2">
    <source>
        <dbReference type="EMBL" id="AMG74851.1"/>
    </source>
</evidence>
<dbReference type="InterPro" id="IPR006311">
    <property type="entry name" value="TAT_signal"/>
</dbReference>
<dbReference type="PROSITE" id="PS51318">
    <property type="entry name" value="TAT"/>
    <property type="match status" value="1"/>
</dbReference>
<feature type="signal peptide" evidence="1">
    <location>
        <begin position="1"/>
        <end position="34"/>
    </location>
</feature>
<accession>A0AA86GMM2</accession>
<name>A0AA86GMM2_9SPHN</name>
<dbReference type="PANTHER" id="PTHR33361:SF2">
    <property type="entry name" value="DUF885 DOMAIN-CONTAINING PROTEIN"/>
    <property type="match status" value="1"/>
</dbReference>
<protein>
    <submittedName>
        <fullName evidence="2">Tat (Twin-arginine translocation) pathway signal sequence domain protein</fullName>
    </submittedName>
</protein>
<organism evidence="2 3">
    <name type="scientific">Sphingopyxis granuli</name>
    <dbReference type="NCBI Taxonomy" id="267128"/>
    <lineage>
        <taxon>Bacteria</taxon>
        <taxon>Pseudomonadati</taxon>
        <taxon>Pseudomonadota</taxon>
        <taxon>Alphaproteobacteria</taxon>
        <taxon>Sphingomonadales</taxon>
        <taxon>Sphingomonadaceae</taxon>
        <taxon>Sphingopyxis</taxon>
    </lineage>
</organism>
<keyword evidence="3" id="KW-1185">Reference proteome</keyword>
<evidence type="ECO:0000313" key="3">
    <source>
        <dbReference type="Proteomes" id="UP000058599"/>
    </source>
</evidence>
<evidence type="ECO:0000256" key="1">
    <source>
        <dbReference type="SAM" id="SignalP"/>
    </source>
</evidence>
<dbReference type="AlphaFoldDB" id="A0AA86GMM2"/>
<dbReference type="RefSeq" id="WP_076075690.1">
    <property type="nucleotide sequence ID" value="NZ_CP012199.1"/>
</dbReference>
<dbReference type="PANTHER" id="PTHR33361">
    <property type="entry name" value="GLR0591 PROTEIN"/>
    <property type="match status" value="1"/>
</dbReference>
<sequence length="610" mass="65198">MRGFALDRRTLLAGLGLAGMGSVAVAAIARPAFAADSADARLDALLAAQFEAGLRDDPTRATSLGLDTGALADLRARFPDWSPAGRAARDRRIDSDLAAVRAIDPDTLGDTARAAHDSAEFDLTARQRLARFPYHSGGFGHRAGPYAVTQLGGFYTGVSTFLDSQHPVATKADADAYMARLEAVPALLDDDTGIVAANAAMNVVAPRFILEQALQQLARLRDGDVASKTLVASIARRSAAIGIDGYGERAAAVFEGPIRAALSRQIDALTALLPRAGDAAGVGRLPDGEAYYAATLAQHTTTSLGAAEIHRIGREQLADLTARMDELLKAQGYANGSLRERLDALGKAEGQLFANDDAGRAEMLAYLNGRLTAVRARLPQVFSRMPRAPYEIRRVPPEIEIGAPGGSAQAGTPDGSRPGIFFINLRDTGEWPRYTLPTLAYHEGAPGHLFEGALKYEDAALPLYRQTASVTAFGEGWGLYAEQVADELGMYDDDPLGKIGYLASYAFRASRLVVDTGLHAMGWSREQAIDFMVQNSSEAPSAARTEIDRYIVYPGQACSYKIGQTAISRLRDEVSGRPGYDIKRFHDVVLGAGRIPLAVLENRVRAAFPA</sequence>
<dbReference type="KEGG" id="sgi:SGRAN_2491"/>
<dbReference type="Pfam" id="PF05960">
    <property type="entry name" value="DUF885"/>
    <property type="match status" value="1"/>
</dbReference>
<gene>
    <name evidence="2" type="ORF">SGRAN_2491</name>
</gene>
<proteinExistence type="predicted"/>
<dbReference type="EMBL" id="CP012199">
    <property type="protein sequence ID" value="AMG74851.1"/>
    <property type="molecule type" value="Genomic_DNA"/>
</dbReference>
<dbReference type="Proteomes" id="UP000058599">
    <property type="component" value="Chromosome"/>
</dbReference>
<dbReference type="InterPro" id="IPR010281">
    <property type="entry name" value="DUF885"/>
</dbReference>
<reference evidence="2 3" key="1">
    <citation type="journal article" date="2016" name="BMC Genomics">
        <title>Genomic analysis of the nitrate-respiring Sphingopyxis granuli (formerly Sphingomonas macrogoltabida) strain TFA.</title>
        <authorList>
            <person name="Garcia-Romero I."/>
            <person name="Perez-Pulido A.J."/>
            <person name="Gonzalez-Flores Y.E."/>
            <person name="Reyes-Ramirez F."/>
            <person name="Santero E."/>
            <person name="Floriano B."/>
        </authorList>
    </citation>
    <scope>NUCLEOTIDE SEQUENCE [LARGE SCALE GENOMIC DNA]</scope>
    <source>
        <strain evidence="2 3">TFA</strain>
    </source>
</reference>
<feature type="chain" id="PRO_5041652211" evidence="1">
    <location>
        <begin position="35"/>
        <end position="610"/>
    </location>
</feature>